<dbReference type="AlphaFoldDB" id="A0A392SQB2"/>
<name>A0A392SQB2_9FABA</name>
<protein>
    <submittedName>
        <fullName evidence="1">Uncharacterized protein</fullName>
    </submittedName>
</protein>
<evidence type="ECO:0000313" key="2">
    <source>
        <dbReference type="Proteomes" id="UP000265520"/>
    </source>
</evidence>
<evidence type="ECO:0000313" key="1">
    <source>
        <dbReference type="EMBL" id="MCI51068.1"/>
    </source>
</evidence>
<feature type="non-terminal residue" evidence="1">
    <location>
        <position position="58"/>
    </location>
</feature>
<dbReference type="EMBL" id="LXQA010426314">
    <property type="protein sequence ID" value="MCI51068.1"/>
    <property type="molecule type" value="Genomic_DNA"/>
</dbReference>
<sequence length="58" mass="6914">RKLPLSDKEFKEYLKKAQQKDHEGESEVSSLWDTRFSTSTVVKDHLYFPKDLEKVKKD</sequence>
<feature type="non-terminal residue" evidence="1">
    <location>
        <position position="1"/>
    </location>
</feature>
<dbReference type="Proteomes" id="UP000265520">
    <property type="component" value="Unassembled WGS sequence"/>
</dbReference>
<proteinExistence type="predicted"/>
<keyword evidence="2" id="KW-1185">Reference proteome</keyword>
<accession>A0A392SQB2</accession>
<reference evidence="1 2" key="1">
    <citation type="journal article" date="2018" name="Front. Plant Sci.">
        <title>Red Clover (Trifolium pratense) and Zigzag Clover (T. medium) - A Picture of Genomic Similarities and Differences.</title>
        <authorList>
            <person name="Dluhosova J."/>
            <person name="Istvanek J."/>
            <person name="Nedelnik J."/>
            <person name="Repkova J."/>
        </authorList>
    </citation>
    <scope>NUCLEOTIDE SEQUENCE [LARGE SCALE GENOMIC DNA]</scope>
    <source>
        <strain evidence="2">cv. 10/8</strain>
        <tissue evidence="1">Leaf</tissue>
    </source>
</reference>
<organism evidence="1 2">
    <name type="scientific">Trifolium medium</name>
    <dbReference type="NCBI Taxonomy" id="97028"/>
    <lineage>
        <taxon>Eukaryota</taxon>
        <taxon>Viridiplantae</taxon>
        <taxon>Streptophyta</taxon>
        <taxon>Embryophyta</taxon>
        <taxon>Tracheophyta</taxon>
        <taxon>Spermatophyta</taxon>
        <taxon>Magnoliopsida</taxon>
        <taxon>eudicotyledons</taxon>
        <taxon>Gunneridae</taxon>
        <taxon>Pentapetalae</taxon>
        <taxon>rosids</taxon>
        <taxon>fabids</taxon>
        <taxon>Fabales</taxon>
        <taxon>Fabaceae</taxon>
        <taxon>Papilionoideae</taxon>
        <taxon>50 kb inversion clade</taxon>
        <taxon>NPAAA clade</taxon>
        <taxon>Hologalegina</taxon>
        <taxon>IRL clade</taxon>
        <taxon>Trifolieae</taxon>
        <taxon>Trifolium</taxon>
    </lineage>
</organism>
<comment type="caution">
    <text evidence="1">The sequence shown here is derived from an EMBL/GenBank/DDBJ whole genome shotgun (WGS) entry which is preliminary data.</text>
</comment>